<keyword evidence="11" id="KW-0809">Transit peptide</keyword>
<dbReference type="PROSITE" id="PS00073">
    <property type="entry name" value="ACYL_COA_DH_2"/>
    <property type="match status" value="1"/>
</dbReference>
<feature type="active site" description="Proton acceptor" evidence="16">
    <location>
        <position position="403"/>
    </location>
</feature>
<dbReference type="InterPro" id="IPR013786">
    <property type="entry name" value="AcylCoA_DH/ox_N"/>
</dbReference>
<evidence type="ECO:0000256" key="9">
    <source>
        <dbReference type="ARBA" id="ARBA00022827"/>
    </source>
</evidence>
<dbReference type="FunFam" id="1.20.140.10:FF:000011">
    <property type="entry name" value="Medium-chain specific acyl-CoA dehydrogenase, mitochondrial"/>
    <property type="match status" value="1"/>
</dbReference>
<evidence type="ECO:0000256" key="6">
    <source>
        <dbReference type="ARBA" id="ARBA00019125"/>
    </source>
</evidence>
<comment type="subcellular location">
    <subcellularLocation>
        <location evidence="2">Mitochondrion matrix</location>
    </subcellularLocation>
</comment>
<evidence type="ECO:0000256" key="15">
    <source>
        <dbReference type="ARBA" id="ARBA00047882"/>
    </source>
</evidence>
<dbReference type="STRING" id="224129.A0A1W4WYU1"/>
<evidence type="ECO:0000256" key="2">
    <source>
        <dbReference type="ARBA" id="ARBA00004305"/>
    </source>
</evidence>
<dbReference type="Gene3D" id="1.20.140.10">
    <property type="entry name" value="Butyryl-CoA Dehydrogenase, subunit A, domain 3"/>
    <property type="match status" value="1"/>
</dbReference>
<evidence type="ECO:0000256" key="10">
    <source>
        <dbReference type="ARBA" id="ARBA00022832"/>
    </source>
</evidence>
<evidence type="ECO:0000256" key="4">
    <source>
        <dbReference type="ARBA" id="ARBA00009347"/>
    </source>
</evidence>
<dbReference type="Pfam" id="PF00441">
    <property type="entry name" value="Acyl-CoA_dh_1"/>
    <property type="match status" value="1"/>
</dbReference>
<dbReference type="InterPro" id="IPR034180">
    <property type="entry name" value="MCAD"/>
</dbReference>
<evidence type="ECO:0000256" key="14">
    <source>
        <dbReference type="ARBA" id="ARBA00023128"/>
    </source>
</evidence>
<keyword evidence="12 18" id="KW-0560">Oxidoreductase</keyword>
<dbReference type="PANTHER" id="PTHR48083">
    <property type="entry name" value="MEDIUM-CHAIN SPECIFIC ACYL-COA DEHYDROGENASE, MITOCHONDRIAL-RELATED"/>
    <property type="match status" value="1"/>
</dbReference>
<dbReference type="InterPro" id="IPR050741">
    <property type="entry name" value="Acyl-CoA_dehydrogenase"/>
</dbReference>
<dbReference type="SUPFAM" id="SSF47203">
    <property type="entry name" value="Acyl-CoA dehydrogenase C-terminal domain-like"/>
    <property type="match status" value="1"/>
</dbReference>
<organism evidence="22 23">
    <name type="scientific">Agrilus planipennis</name>
    <name type="common">Emerald ash borer</name>
    <name type="synonym">Agrilus marcopoli</name>
    <dbReference type="NCBI Taxonomy" id="224129"/>
    <lineage>
        <taxon>Eukaryota</taxon>
        <taxon>Metazoa</taxon>
        <taxon>Ecdysozoa</taxon>
        <taxon>Arthropoda</taxon>
        <taxon>Hexapoda</taxon>
        <taxon>Insecta</taxon>
        <taxon>Pterygota</taxon>
        <taxon>Neoptera</taxon>
        <taxon>Endopterygota</taxon>
        <taxon>Coleoptera</taxon>
        <taxon>Polyphaga</taxon>
        <taxon>Elateriformia</taxon>
        <taxon>Buprestoidea</taxon>
        <taxon>Buprestidae</taxon>
        <taxon>Agrilinae</taxon>
        <taxon>Agrilus</taxon>
    </lineage>
</organism>
<dbReference type="RefSeq" id="XP_018325318.1">
    <property type="nucleotide sequence ID" value="XM_018469816.2"/>
</dbReference>
<keyword evidence="14" id="KW-0496">Mitochondrion</keyword>
<dbReference type="UniPathway" id="UPA00660"/>
<dbReference type="CTD" id="38864"/>
<feature type="binding site" description="in other chain" evidence="17">
    <location>
        <begin position="405"/>
        <end position="407"/>
    </location>
    <ligand>
        <name>FAD</name>
        <dbReference type="ChEBI" id="CHEBI:57692"/>
        <note>ligand shared between dimeric partners</note>
    </ligand>
</feature>
<evidence type="ECO:0000256" key="8">
    <source>
        <dbReference type="ARBA" id="ARBA00022630"/>
    </source>
</evidence>
<dbReference type="InterPro" id="IPR006089">
    <property type="entry name" value="Acyl-CoA_DH_CS"/>
</dbReference>
<evidence type="ECO:0000256" key="13">
    <source>
        <dbReference type="ARBA" id="ARBA00023098"/>
    </source>
</evidence>
<dbReference type="InterPro" id="IPR006091">
    <property type="entry name" value="Acyl-CoA_Oxase/DH_mid-dom"/>
</dbReference>
<dbReference type="InterPro" id="IPR009075">
    <property type="entry name" value="AcylCo_DH/oxidase_C"/>
</dbReference>
<dbReference type="InterPro" id="IPR037069">
    <property type="entry name" value="AcylCoA_DH/ox_N_sf"/>
</dbReference>
<dbReference type="PROSITE" id="PS00072">
    <property type="entry name" value="ACYL_COA_DH_1"/>
    <property type="match status" value="1"/>
</dbReference>
<dbReference type="OrthoDB" id="434771at2759"/>
<evidence type="ECO:0000259" key="19">
    <source>
        <dbReference type="Pfam" id="PF00441"/>
    </source>
</evidence>
<dbReference type="Gene3D" id="1.10.540.10">
    <property type="entry name" value="Acyl-CoA dehydrogenase/oxidase, N-terminal domain"/>
    <property type="match status" value="1"/>
</dbReference>
<dbReference type="Pfam" id="PF02771">
    <property type="entry name" value="Acyl-CoA_dh_N"/>
    <property type="match status" value="1"/>
</dbReference>
<dbReference type="GO" id="GO:0070991">
    <property type="term" value="F:medium-chain fatty acyl-CoA dehydrogenase activity"/>
    <property type="evidence" value="ECO:0007669"/>
    <property type="project" value="UniProtKB-EC"/>
</dbReference>
<dbReference type="EC" id="1.3.8.7" evidence="5"/>
<evidence type="ECO:0000256" key="5">
    <source>
        <dbReference type="ARBA" id="ARBA00012033"/>
    </source>
</evidence>
<evidence type="ECO:0000313" key="22">
    <source>
        <dbReference type="Proteomes" id="UP000192223"/>
    </source>
</evidence>
<dbReference type="FunFam" id="1.10.540.10:FF:000010">
    <property type="entry name" value="Medium-chain specific acyl-CoA dehydrogenase, mitochondrial"/>
    <property type="match status" value="1"/>
</dbReference>
<keyword evidence="7" id="KW-0597">Phosphoprotein</keyword>
<dbReference type="InterPro" id="IPR036250">
    <property type="entry name" value="AcylCo_DH-like_C"/>
</dbReference>
<evidence type="ECO:0000256" key="7">
    <source>
        <dbReference type="ARBA" id="ARBA00022553"/>
    </source>
</evidence>
<keyword evidence="10" id="KW-0276">Fatty acid metabolism</keyword>
<dbReference type="GO" id="GO:0051793">
    <property type="term" value="P:medium-chain fatty acid catabolic process"/>
    <property type="evidence" value="ECO:0007669"/>
    <property type="project" value="TreeGrafter"/>
</dbReference>
<dbReference type="CDD" id="cd01157">
    <property type="entry name" value="MCAD"/>
    <property type="match status" value="1"/>
</dbReference>
<dbReference type="Pfam" id="PF02770">
    <property type="entry name" value="Acyl-CoA_dh_M"/>
    <property type="match status" value="1"/>
</dbReference>
<feature type="binding site" description="in other chain" evidence="17">
    <location>
        <begin position="318"/>
        <end position="319"/>
    </location>
    <ligand>
        <name>FAD</name>
        <dbReference type="ChEBI" id="CHEBI:57692"/>
        <note>ligand shared between dimeric partners</note>
    </ligand>
</feature>
<dbReference type="InterPro" id="IPR046373">
    <property type="entry name" value="Acyl-CoA_Oxase/DH_mid-dom_sf"/>
</dbReference>
<dbReference type="Proteomes" id="UP000192223">
    <property type="component" value="Unplaced"/>
</dbReference>
<dbReference type="SUPFAM" id="SSF56645">
    <property type="entry name" value="Acyl-CoA dehydrogenase NM domain-like"/>
    <property type="match status" value="1"/>
</dbReference>
<dbReference type="FunCoup" id="A0A1W4WYU1">
    <property type="interactions" value="602"/>
</dbReference>
<evidence type="ECO:0000259" key="21">
    <source>
        <dbReference type="Pfam" id="PF02771"/>
    </source>
</evidence>
<gene>
    <name evidence="23" type="primary">LOC108737127</name>
</gene>
<dbReference type="PANTHER" id="PTHR48083:SF2">
    <property type="entry name" value="MEDIUM-CHAIN SPECIFIC ACYL-COA DEHYDROGENASE, MITOCHONDRIAL"/>
    <property type="match status" value="1"/>
</dbReference>
<evidence type="ECO:0000256" key="11">
    <source>
        <dbReference type="ARBA" id="ARBA00022946"/>
    </source>
</evidence>
<evidence type="ECO:0000256" key="12">
    <source>
        <dbReference type="ARBA" id="ARBA00023002"/>
    </source>
</evidence>
<feature type="domain" description="Acyl-CoA dehydrogenase/oxidase N-terminal" evidence="21">
    <location>
        <begin position="44"/>
        <end position="153"/>
    </location>
</feature>
<feature type="binding site" description="in other chain" evidence="17">
    <location>
        <begin position="376"/>
        <end position="380"/>
    </location>
    <ligand>
        <name>FAD</name>
        <dbReference type="ChEBI" id="CHEBI:57692"/>
        <note>ligand shared between dimeric partners</note>
    </ligand>
</feature>
<dbReference type="GO" id="GO:0005759">
    <property type="term" value="C:mitochondrial matrix"/>
    <property type="evidence" value="ECO:0007669"/>
    <property type="project" value="UniProtKB-SubCell"/>
</dbReference>
<evidence type="ECO:0000256" key="18">
    <source>
        <dbReference type="RuleBase" id="RU362125"/>
    </source>
</evidence>
<protein>
    <recommendedName>
        <fullName evidence="6">Medium-chain specific acyl-CoA dehydrogenase, mitochondrial</fullName>
        <ecNumber evidence="5">1.3.8.7</ecNumber>
    </recommendedName>
</protein>
<dbReference type="InParanoid" id="A0A1W4WYU1"/>
<feature type="binding site" description="in other chain" evidence="17">
    <location>
        <begin position="160"/>
        <end position="169"/>
    </location>
    <ligand>
        <name>FAD</name>
        <dbReference type="ChEBI" id="CHEBI:57692"/>
        <note>ligand shared between dimeric partners</note>
    </ligand>
</feature>
<evidence type="ECO:0000256" key="16">
    <source>
        <dbReference type="PIRSR" id="PIRSR634180-1"/>
    </source>
</evidence>
<comment type="catalytic activity">
    <reaction evidence="15">
        <text>a medium-chain 2,3-saturated fatty acyl-CoA + oxidized [electron-transfer flavoprotein] + H(+) = a medium-chain (2E)-enoyl-CoA + reduced [electron-transfer flavoprotein]</text>
        <dbReference type="Rhea" id="RHEA:14477"/>
        <dbReference type="Rhea" id="RHEA-COMP:10685"/>
        <dbReference type="Rhea" id="RHEA-COMP:10686"/>
        <dbReference type="ChEBI" id="CHEBI:15378"/>
        <dbReference type="ChEBI" id="CHEBI:57692"/>
        <dbReference type="ChEBI" id="CHEBI:58307"/>
        <dbReference type="ChEBI" id="CHEBI:83723"/>
        <dbReference type="ChEBI" id="CHEBI:83726"/>
        <dbReference type="EC" id="1.3.8.7"/>
    </reaction>
</comment>
<evidence type="ECO:0000256" key="1">
    <source>
        <dbReference type="ARBA" id="ARBA00001974"/>
    </source>
</evidence>
<keyword evidence="9 17" id="KW-0274">FAD</keyword>
<dbReference type="FunFam" id="2.40.110.10:FF:000007">
    <property type="entry name" value="Medium-chain specific acyl-CoA dehydrogenase, mitochondrial"/>
    <property type="match status" value="1"/>
</dbReference>
<evidence type="ECO:0000259" key="20">
    <source>
        <dbReference type="Pfam" id="PF02770"/>
    </source>
</evidence>
<comment type="similarity">
    <text evidence="4 18">Belongs to the acyl-CoA dehydrogenase family.</text>
</comment>
<keyword evidence="8 18" id="KW-0285">Flavoprotein</keyword>
<proteinExistence type="inferred from homology"/>
<comment type="cofactor">
    <cofactor evidence="1 17 18">
        <name>FAD</name>
        <dbReference type="ChEBI" id="CHEBI:57692"/>
    </cofactor>
</comment>
<dbReference type="GeneID" id="108737127"/>
<evidence type="ECO:0000256" key="3">
    <source>
        <dbReference type="ARBA" id="ARBA00005198"/>
    </source>
</evidence>
<keyword evidence="13" id="KW-0443">Lipid metabolism</keyword>
<name>A0A1W4WYU1_AGRPL</name>
<feature type="domain" description="Acyl-CoA oxidase/dehydrogenase middle" evidence="20">
    <location>
        <begin position="159"/>
        <end position="257"/>
    </location>
</feature>
<keyword evidence="22" id="KW-1185">Reference proteome</keyword>
<dbReference type="AlphaFoldDB" id="A0A1W4WYU1"/>
<evidence type="ECO:0000256" key="17">
    <source>
        <dbReference type="PIRSR" id="PIRSR634180-3"/>
    </source>
</evidence>
<dbReference type="GO" id="GO:0050660">
    <property type="term" value="F:flavin adenine dinucleotide binding"/>
    <property type="evidence" value="ECO:0007669"/>
    <property type="project" value="InterPro"/>
</dbReference>
<sequence>MNCVPKVLRGAVQPVVRALSTTSFAAQKPAEDVASGASFSFELSDTQKEFQELARKFTREEIVPVAAHYDRTGEYPWPLVKKAWELGLMNGHIPEDIGGLGQGVFDGCLIGEEISYGCTGIGTAIEGTSLGQAPVLLAGNKEQKKKYLGRLLEEPLVAAYCVTEPTAGSDVAGVKTKAEKKGDEWILNGQKMWITNGGVANWYFVLARTNPDPKCPASKAFTGFIVEREWPGVTPGRKEINMGQRASDTRGITFEDVRVPKENVLIGEGAGFKIAMGCFDITRPPVACGATGLAQRCLDEASKYANERKTFGVPISHHQAVAFMLADMAIGVETARLGWMRAAWEVDQGRRNTYYASIAKAYAAEVANKCASDAVQIFGGNGFNSEYPVEKLMRDAKIYMIYEGTSQVQRLIISRAIIDRAKTL</sequence>
<accession>A0A1W4WYU1</accession>
<comment type="pathway">
    <text evidence="3">Lipid metabolism; mitochondrial fatty acid beta-oxidation.</text>
</comment>
<reference evidence="23" key="1">
    <citation type="submission" date="2025-08" db="UniProtKB">
        <authorList>
            <consortium name="RefSeq"/>
        </authorList>
    </citation>
    <scope>IDENTIFICATION</scope>
    <source>
        <tissue evidence="23">Entire body</tissue>
    </source>
</reference>
<feature type="binding site" description="in other chain" evidence="17">
    <location>
        <begin position="308"/>
        <end position="310"/>
    </location>
    <ligand>
        <name>FAD</name>
        <dbReference type="ChEBI" id="CHEBI:57692"/>
        <note>ligand shared between dimeric partners</note>
    </ligand>
</feature>
<dbReference type="Gene3D" id="2.40.110.10">
    <property type="entry name" value="Butyryl-CoA Dehydrogenase, subunit A, domain 2"/>
    <property type="match status" value="1"/>
</dbReference>
<dbReference type="InterPro" id="IPR009100">
    <property type="entry name" value="AcylCoA_DH/oxidase_NM_dom_sf"/>
</dbReference>
<dbReference type="KEGG" id="apln:108737127"/>
<feature type="domain" description="Acyl-CoA dehydrogenase/oxidase C-terminal" evidence="19">
    <location>
        <begin position="269"/>
        <end position="417"/>
    </location>
</feature>
<dbReference type="GO" id="GO:0006635">
    <property type="term" value="P:fatty acid beta-oxidation"/>
    <property type="evidence" value="ECO:0007669"/>
    <property type="project" value="InterPro"/>
</dbReference>
<feature type="binding site" description="in other chain" evidence="17">
    <location>
        <begin position="193"/>
        <end position="195"/>
    </location>
    <ligand>
        <name>FAD</name>
        <dbReference type="ChEBI" id="CHEBI:57692"/>
        <note>ligand shared between dimeric partners</note>
    </ligand>
</feature>
<evidence type="ECO:0000313" key="23">
    <source>
        <dbReference type="RefSeq" id="XP_018325318.1"/>
    </source>
</evidence>